<name>A0A7W4VHP2_9HYPH</name>
<dbReference type="EMBL" id="JACHWB010000001">
    <property type="protein sequence ID" value="MBB3017322.1"/>
    <property type="molecule type" value="Genomic_DNA"/>
</dbReference>
<reference evidence="2 3" key="1">
    <citation type="submission" date="2020-08" db="EMBL/GenBank/DDBJ databases">
        <title>The Agave Microbiome: Exploring the role of microbial communities in plant adaptations to desert environments.</title>
        <authorList>
            <person name="Partida-Martinez L.P."/>
        </authorList>
    </citation>
    <scope>NUCLEOTIDE SEQUENCE [LARGE SCALE GENOMIC DNA]</scope>
    <source>
        <strain evidence="2 3">AT3.9</strain>
    </source>
</reference>
<comment type="caution">
    <text evidence="2">The sequence shown here is derived from an EMBL/GenBank/DDBJ whole genome shotgun (WGS) entry which is preliminary data.</text>
</comment>
<feature type="coiled-coil region" evidence="1">
    <location>
        <begin position="12"/>
        <end position="39"/>
    </location>
</feature>
<evidence type="ECO:0000256" key="1">
    <source>
        <dbReference type="SAM" id="Coils"/>
    </source>
</evidence>
<organism evidence="2 3">
    <name type="scientific">Microvirga lupini</name>
    <dbReference type="NCBI Taxonomy" id="420324"/>
    <lineage>
        <taxon>Bacteria</taxon>
        <taxon>Pseudomonadati</taxon>
        <taxon>Pseudomonadota</taxon>
        <taxon>Alphaproteobacteria</taxon>
        <taxon>Hyphomicrobiales</taxon>
        <taxon>Methylobacteriaceae</taxon>
        <taxon>Microvirga</taxon>
    </lineage>
</organism>
<dbReference type="RefSeq" id="WP_183446508.1">
    <property type="nucleotide sequence ID" value="NZ_JACHWB010000001.1"/>
</dbReference>
<accession>A0A7W4VHP2</accession>
<evidence type="ECO:0000313" key="2">
    <source>
        <dbReference type="EMBL" id="MBB3017322.1"/>
    </source>
</evidence>
<sequence>MKQRIRKIDRILKVQERLKQEAELKVSLLEREAVELRTAQEAIIHSMNDHETLHGLFVDVAAKRLQALSAQEGHVEKAKVAQKAVALDKAMQAKRTEKMLTNLKGQDRRETEKKDLAAILETLAKGSRASFP</sequence>
<gene>
    <name evidence="2" type="ORF">FHR70_000362</name>
</gene>
<dbReference type="Proteomes" id="UP000532010">
    <property type="component" value="Unassembled WGS sequence"/>
</dbReference>
<evidence type="ECO:0000313" key="3">
    <source>
        <dbReference type="Proteomes" id="UP000532010"/>
    </source>
</evidence>
<proteinExistence type="predicted"/>
<dbReference type="AlphaFoldDB" id="A0A7W4VHP2"/>
<keyword evidence="3" id="KW-1185">Reference proteome</keyword>
<keyword evidence="1" id="KW-0175">Coiled coil</keyword>
<protein>
    <submittedName>
        <fullName evidence="2">Uncharacterized protein</fullName>
    </submittedName>
</protein>